<name>A0ABY6CQS5_9BACT</name>
<dbReference type="Proteomes" id="UP001065174">
    <property type="component" value="Chromosome"/>
</dbReference>
<sequence>MTLIKKHIYIALLYFAACTPTAEQKQESKGTVAEESVPTYIRMADSELQRNPDPRLIDFREVPKWEYTNGLVCSAILKVYEKTGDEKYLNYVKFYLDSMINEDGSIKTYKKSDYNIDRVNSGKALMEVYDLNKTEKYRKALDTLRAQMEDQPRTSEGGFWHKKIYPNQMWLDGLYMGSPFLAQYAVEFDEPALFDEVAKQIYLVDKYTYDADKQLYYHGWDESREQRWSNPETGVSPEFWGRAMGWYAMALVDVLDFIPQDHPKRPEIIQILNKLVKGIVKYQDASGLWWQVLDKANQEGNYLETSCSSMFAYAMLKAVKMSYIDQSYLANALKAYEGITENNIVENENGTISLTNVCAVAGLGGDPYRDASYQYYVSEPKRDNDPKGVGPYIMAALLYEELKPRQ</sequence>
<dbReference type="Gene3D" id="1.50.10.10">
    <property type="match status" value="1"/>
</dbReference>
<reference evidence="2" key="1">
    <citation type="submission" date="2022-09" db="EMBL/GenBank/DDBJ databases">
        <title>Comparative genomics and taxonomic characterization of three novel marine species of genus Reichenbachiella exhibiting antioxidant and polysaccharide degradation activities.</title>
        <authorList>
            <person name="Muhammad N."/>
            <person name="Lee Y.-J."/>
            <person name="Ko J."/>
            <person name="Kim S.-G."/>
        </authorList>
    </citation>
    <scope>NUCLEOTIDE SEQUENCE</scope>
    <source>
        <strain evidence="2">BKB1-1</strain>
    </source>
</reference>
<dbReference type="PANTHER" id="PTHR33886">
    <property type="entry name" value="UNSATURATED RHAMNOGALACTURONAN HYDROLASE (EUROFUNG)"/>
    <property type="match status" value="1"/>
</dbReference>
<accession>A0ABY6CQS5</accession>
<protein>
    <submittedName>
        <fullName evidence="2">Glycoside hydrolase family 88 protein</fullName>
    </submittedName>
</protein>
<dbReference type="EMBL" id="CP106679">
    <property type="protein sequence ID" value="UXP32380.1"/>
    <property type="molecule type" value="Genomic_DNA"/>
</dbReference>
<keyword evidence="1 2" id="KW-0378">Hydrolase</keyword>
<dbReference type="InterPro" id="IPR012341">
    <property type="entry name" value="6hp_glycosidase-like_sf"/>
</dbReference>
<evidence type="ECO:0000313" key="2">
    <source>
        <dbReference type="EMBL" id="UXP32380.1"/>
    </source>
</evidence>
<gene>
    <name evidence="2" type="ORF">N6H18_00120</name>
</gene>
<keyword evidence="3" id="KW-1185">Reference proteome</keyword>
<dbReference type="PANTHER" id="PTHR33886:SF8">
    <property type="entry name" value="UNSATURATED RHAMNOGALACTURONAN HYDROLASE (EUROFUNG)"/>
    <property type="match status" value="1"/>
</dbReference>
<proteinExistence type="predicted"/>
<dbReference type="InterPro" id="IPR010905">
    <property type="entry name" value="Glyco_hydro_88"/>
</dbReference>
<organism evidence="2 3">
    <name type="scientific">Reichenbachiella agarivorans</name>
    <dbReference type="NCBI Taxonomy" id="2979464"/>
    <lineage>
        <taxon>Bacteria</taxon>
        <taxon>Pseudomonadati</taxon>
        <taxon>Bacteroidota</taxon>
        <taxon>Cytophagia</taxon>
        <taxon>Cytophagales</taxon>
        <taxon>Reichenbachiellaceae</taxon>
        <taxon>Reichenbachiella</taxon>
    </lineage>
</organism>
<dbReference type="GO" id="GO:0016787">
    <property type="term" value="F:hydrolase activity"/>
    <property type="evidence" value="ECO:0007669"/>
    <property type="project" value="UniProtKB-KW"/>
</dbReference>
<dbReference type="InterPro" id="IPR052043">
    <property type="entry name" value="PolySaccharide_Degr_Enz"/>
</dbReference>
<dbReference type="InterPro" id="IPR008928">
    <property type="entry name" value="6-hairpin_glycosidase_sf"/>
</dbReference>
<evidence type="ECO:0000256" key="1">
    <source>
        <dbReference type="ARBA" id="ARBA00022801"/>
    </source>
</evidence>
<dbReference type="Pfam" id="PF07470">
    <property type="entry name" value="Glyco_hydro_88"/>
    <property type="match status" value="1"/>
</dbReference>
<evidence type="ECO:0000313" key="3">
    <source>
        <dbReference type="Proteomes" id="UP001065174"/>
    </source>
</evidence>
<dbReference type="RefSeq" id="WP_262309815.1">
    <property type="nucleotide sequence ID" value="NZ_CP106679.1"/>
</dbReference>
<dbReference type="SUPFAM" id="SSF48208">
    <property type="entry name" value="Six-hairpin glycosidases"/>
    <property type="match status" value="1"/>
</dbReference>